<dbReference type="Proteomes" id="UP001595791">
    <property type="component" value="Unassembled WGS sequence"/>
</dbReference>
<gene>
    <name evidence="1" type="ORF">ACFOW7_05315</name>
</gene>
<dbReference type="RefSeq" id="WP_378161827.1">
    <property type="nucleotide sequence ID" value="NZ_JBHSBU010000001.1"/>
</dbReference>
<evidence type="ECO:0000313" key="1">
    <source>
        <dbReference type="EMBL" id="MFC4158779.1"/>
    </source>
</evidence>
<organism evidence="1 2">
    <name type="scientific">Chitinimonas lacunae</name>
    <dbReference type="NCBI Taxonomy" id="1963018"/>
    <lineage>
        <taxon>Bacteria</taxon>
        <taxon>Pseudomonadati</taxon>
        <taxon>Pseudomonadota</taxon>
        <taxon>Betaproteobacteria</taxon>
        <taxon>Neisseriales</taxon>
        <taxon>Chitinibacteraceae</taxon>
        <taxon>Chitinimonas</taxon>
    </lineage>
</organism>
<keyword evidence="2" id="KW-1185">Reference proteome</keyword>
<proteinExistence type="predicted"/>
<dbReference type="EMBL" id="JBHSBU010000001">
    <property type="protein sequence ID" value="MFC4158779.1"/>
    <property type="molecule type" value="Genomic_DNA"/>
</dbReference>
<comment type="caution">
    <text evidence="1">The sequence shown here is derived from an EMBL/GenBank/DDBJ whole genome shotgun (WGS) entry which is preliminary data.</text>
</comment>
<accession>A0ABV8ML34</accession>
<reference evidence="2" key="1">
    <citation type="journal article" date="2019" name="Int. J. Syst. Evol. Microbiol.">
        <title>The Global Catalogue of Microorganisms (GCM) 10K type strain sequencing project: providing services to taxonomists for standard genome sequencing and annotation.</title>
        <authorList>
            <consortium name="The Broad Institute Genomics Platform"/>
            <consortium name="The Broad Institute Genome Sequencing Center for Infectious Disease"/>
            <person name="Wu L."/>
            <person name="Ma J."/>
        </authorList>
    </citation>
    <scope>NUCLEOTIDE SEQUENCE [LARGE SCALE GENOMIC DNA]</scope>
    <source>
        <strain evidence="2">LMG 29894</strain>
    </source>
</reference>
<name>A0ABV8ML34_9NEIS</name>
<evidence type="ECO:0000313" key="2">
    <source>
        <dbReference type="Proteomes" id="UP001595791"/>
    </source>
</evidence>
<sequence>MSAKTITLFFPFSLVTESMLLELTRRLKLKIDELSSEKEFGFQFSAQGGSGKTYLLVEYRENDEDSIEEVGHWGQLGDEIKKILLRCQSSITIYYRLRDNAKEAILAIGALLGEGLQYCVVENGQGCLLTLDSIVKCLQDESEWSWERDTFPELPNVAPSEWR</sequence>
<protein>
    <submittedName>
        <fullName evidence="1">Uncharacterized protein</fullName>
    </submittedName>
</protein>